<organism evidence="2 3">
    <name type="scientific">Nitzschia inconspicua</name>
    <dbReference type="NCBI Taxonomy" id="303405"/>
    <lineage>
        <taxon>Eukaryota</taxon>
        <taxon>Sar</taxon>
        <taxon>Stramenopiles</taxon>
        <taxon>Ochrophyta</taxon>
        <taxon>Bacillariophyta</taxon>
        <taxon>Bacillariophyceae</taxon>
        <taxon>Bacillariophycidae</taxon>
        <taxon>Bacillariales</taxon>
        <taxon>Bacillariaceae</taxon>
        <taxon>Nitzschia</taxon>
    </lineage>
</organism>
<keyword evidence="3" id="KW-1185">Reference proteome</keyword>
<accession>A0A9K3M1F6</accession>
<evidence type="ECO:0000313" key="2">
    <source>
        <dbReference type="EMBL" id="KAG7371136.1"/>
    </source>
</evidence>
<evidence type="ECO:0000256" key="1">
    <source>
        <dbReference type="SAM" id="MobiDB-lite"/>
    </source>
</evidence>
<gene>
    <name evidence="2" type="ORF">IV203_019706</name>
</gene>
<name>A0A9K3M1F6_9STRA</name>
<reference evidence="2" key="1">
    <citation type="journal article" date="2021" name="Sci. Rep.">
        <title>Diploid genomic architecture of Nitzschia inconspicua, an elite biomass production diatom.</title>
        <authorList>
            <person name="Oliver A."/>
            <person name="Podell S."/>
            <person name="Pinowska A."/>
            <person name="Traller J.C."/>
            <person name="Smith S.R."/>
            <person name="McClure R."/>
            <person name="Beliaev A."/>
            <person name="Bohutskyi P."/>
            <person name="Hill E.A."/>
            <person name="Rabines A."/>
            <person name="Zheng H."/>
            <person name="Allen L.Z."/>
            <person name="Kuo A."/>
            <person name="Grigoriev I.V."/>
            <person name="Allen A.E."/>
            <person name="Hazlebeck D."/>
            <person name="Allen E.E."/>
        </authorList>
    </citation>
    <scope>NUCLEOTIDE SEQUENCE</scope>
    <source>
        <strain evidence="2">Hildebrandi</strain>
    </source>
</reference>
<evidence type="ECO:0000313" key="3">
    <source>
        <dbReference type="Proteomes" id="UP000693970"/>
    </source>
</evidence>
<proteinExistence type="predicted"/>
<comment type="caution">
    <text evidence="2">The sequence shown here is derived from an EMBL/GenBank/DDBJ whole genome shotgun (WGS) entry which is preliminary data.</text>
</comment>
<reference evidence="2" key="2">
    <citation type="submission" date="2021-04" db="EMBL/GenBank/DDBJ databases">
        <authorList>
            <person name="Podell S."/>
        </authorList>
    </citation>
    <scope>NUCLEOTIDE SEQUENCE</scope>
    <source>
        <strain evidence="2">Hildebrandi</strain>
    </source>
</reference>
<feature type="region of interest" description="Disordered" evidence="1">
    <location>
        <begin position="43"/>
        <end position="72"/>
    </location>
</feature>
<protein>
    <submittedName>
        <fullName evidence="2">Uncharacterized protein</fullName>
    </submittedName>
</protein>
<dbReference type="EMBL" id="JAGRRH010000004">
    <property type="protein sequence ID" value="KAG7371136.1"/>
    <property type="molecule type" value="Genomic_DNA"/>
</dbReference>
<sequence length="278" mass="31560">MLAFHIIIRGYHGGLWHAANAILYNGLTTDTENSPVAQQLRQKNVSAPKAANVGNRTTGPKKAPTREEVRSNDQSLEELLRTHGPQNGEIGGEKFWIKEHQDVLAHPADGTPSTNPDWTFPSGKLVFDELCLEGLRERFKKRPRQNTCHNTVQATRSPTFGLRKRMVRNSRFEQFPVSCEGYTLVYIVLKDARPVGSIVPLEQHTTKRIIIPNQKWSNDCVVCSTKARQEHPYVTRKEMCRNKLPTKSIFGCPQCNKGKGVSVCKDCWNDFDHQTYMM</sequence>
<dbReference type="AlphaFoldDB" id="A0A9K3M1F6"/>
<dbReference type="Proteomes" id="UP000693970">
    <property type="component" value="Unassembled WGS sequence"/>
</dbReference>